<dbReference type="Proteomes" id="UP000724874">
    <property type="component" value="Unassembled WGS sequence"/>
</dbReference>
<feature type="transmembrane region" description="Helical" evidence="2">
    <location>
        <begin position="81"/>
        <end position="101"/>
    </location>
</feature>
<feature type="non-terminal residue" evidence="4">
    <location>
        <position position="1"/>
    </location>
</feature>
<feature type="non-terminal residue" evidence="4">
    <location>
        <position position="186"/>
    </location>
</feature>
<evidence type="ECO:0000256" key="3">
    <source>
        <dbReference type="SAM" id="SignalP"/>
    </source>
</evidence>
<protein>
    <submittedName>
        <fullName evidence="4">Uncharacterized protein</fullName>
    </submittedName>
</protein>
<comment type="caution">
    <text evidence="4">The sequence shown here is derived from an EMBL/GenBank/DDBJ whole genome shotgun (WGS) entry which is preliminary data.</text>
</comment>
<feature type="transmembrane region" description="Helical" evidence="2">
    <location>
        <begin position="36"/>
        <end position="60"/>
    </location>
</feature>
<evidence type="ECO:0000256" key="1">
    <source>
        <dbReference type="SAM" id="MobiDB-lite"/>
    </source>
</evidence>
<keyword evidence="3" id="KW-0732">Signal</keyword>
<evidence type="ECO:0000256" key="2">
    <source>
        <dbReference type="SAM" id="Phobius"/>
    </source>
</evidence>
<feature type="region of interest" description="Disordered" evidence="1">
    <location>
        <begin position="157"/>
        <end position="186"/>
    </location>
</feature>
<keyword evidence="2" id="KW-0812">Transmembrane</keyword>
<feature type="chain" id="PRO_5040158062" evidence="3">
    <location>
        <begin position="21"/>
        <end position="186"/>
    </location>
</feature>
<name>A0A9P5N7P6_GYMJU</name>
<dbReference type="AlphaFoldDB" id="A0A9P5N7P6"/>
<feature type="signal peptide" evidence="3">
    <location>
        <begin position="1"/>
        <end position="20"/>
    </location>
</feature>
<organism evidence="4 5">
    <name type="scientific">Gymnopilus junonius</name>
    <name type="common">Spectacular rustgill mushroom</name>
    <name type="synonym">Gymnopilus spectabilis subsp. junonius</name>
    <dbReference type="NCBI Taxonomy" id="109634"/>
    <lineage>
        <taxon>Eukaryota</taxon>
        <taxon>Fungi</taxon>
        <taxon>Dikarya</taxon>
        <taxon>Basidiomycota</taxon>
        <taxon>Agaricomycotina</taxon>
        <taxon>Agaricomycetes</taxon>
        <taxon>Agaricomycetidae</taxon>
        <taxon>Agaricales</taxon>
        <taxon>Agaricineae</taxon>
        <taxon>Hymenogastraceae</taxon>
        <taxon>Gymnopilus</taxon>
    </lineage>
</organism>
<proteinExistence type="predicted"/>
<accession>A0A9P5N7P6</accession>
<evidence type="ECO:0000313" key="5">
    <source>
        <dbReference type="Proteomes" id="UP000724874"/>
    </source>
</evidence>
<keyword evidence="2" id="KW-0472">Membrane</keyword>
<feature type="compositionally biased region" description="Basic and acidic residues" evidence="1">
    <location>
        <begin position="166"/>
        <end position="186"/>
    </location>
</feature>
<keyword evidence="2" id="KW-1133">Transmembrane helix</keyword>
<keyword evidence="5" id="KW-1185">Reference proteome</keyword>
<evidence type="ECO:0000313" key="4">
    <source>
        <dbReference type="EMBL" id="KAF8868547.1"/>
    </source>
</evidence>
<dbReference type="EMBL" id="JADNYJ010000604">
    <property type="protein sequence ID" value="KAF8868547.1"/>
    <property type="molecule type" value="Genomic_DNA"/>
</dbReference>
<feature type="transmembrane region" description="Helical" evidence="2">
    <location>
        <begin position="113"/>
        <end position="135"/>
    </location>
</feature>
<reference evidence="4" key="1">
    <citation type="submission" date="2020-11" db="EMBL/GenBank/DDBJ databases">
        <authorList>
            <consortium name="DOE Joint Genome Institute"/>
            <person name="Ahrendt S."/>
            <person name="Riley R."/>
            <person name="Andreopoulos W."/>
            <person name="LaButti K."/>
            <person name="Pangilinan J."/>
            <person name="Ruiz-duenas F.J."/>
            <person name="Barrasa J.M."/>
            <person name="Sanchez-Garcia M."/>
            <person name="Camarero S."/>
            <person name="Miyauchi S."/>
            <person name="Serrano A."/>
            <person name="Linde D."/>
            <person name="Babiker R."/>
            <person name="Drula E."/>
            <person name="Ayuso-Fernandez I."/>
            <person name="Pacheco R."/>
            <person name="Padilla G."/>
            <person name="Ferreira P."/>
            <person name="Barriuso J."/>
            <person name="Kellner H."/>
            <person name="Castanera R."/>
            <person name="Alfaro M."/>
            <person name="Ramirez L."/>
            <person name="Pisabarro A.G."/>
            <person name="Kuo A."/>
            <person name="Tritt A."/>
            <person name="Lipzen A."/>
            <person name="He G."/>
            <person name="Yan M."/>
            <person name="Ng V."/>
            <person name="Cullen D."/>
            <person name="Martin F."/>
            <person name="Rosso M.-N."/>
            <person name="Henrissat B."/>
            <person name="Hibbett D."/>
            <person name="Martinez A.T."/>
            <person name="Grigoriev I.V."/>
        </authorList>
    </citation>
    <scope>NUCLEOTIDE SEQUENCE</scope>
    <source>
        <strain evidence="4">AH 44721</strain>
    </source>
</reference>
<sequence>MFLLLSTISFDISIIAIASASKLMPTPNQAHILDILTTTTFCVTAATTLSTTFLIAYRIYSVSKEDILKSSRRRFRNIVEILAQSAAAYAVASIINAVTTLPRADGSYSADTYATAFFNFVAGVAPTIMVARLALAPDDNGGMSTINHISGLQFDHSSTIGNVTQPREDSIPVERDLNGRPESEKV</sequence>
<dbReference type="OrthoDB" id="2877466at2759"/>
<gene>
    <name evidence="4" type="ORF">CPB84DRAFT_1807270</name>
</gene>